<proteinExistence type="predicted"/>
<dbReference type="PROSITE" id="PS51257">
    <property type="entry name" value="PROKAR_LIPOPROTEIN"/>
    <property type="match status" value="1"/>
</dbReference>
<dbReference type="RefSeq" id="WP_377004567.1">
    <property type="nucleotide sequence ID" value="NZ_JBHSGG010000029.1"/>
</dbReference>
<evidence type="ECO:0000313" key="3">
    <source>
        <dbReference type="Proteomes" id="UP001595892"/>
    </source>
</evidence>
<name>A0ABV9NJN2_9GAMM</name>
<organism evidence="2 3">
    <name type="scientific">Coralloluteibacterium thermophilum</name>
    <dbReference type="NCBI Taxonomy" id="2707049"/>
    <lineage>
        <taxon>Bacteria</taxon>
        <taxon>Pseudomonadati</taxon>
        <taxon>Pseudomonadota</taxon>
        <taxon>Gammaproteobacteria</taxon>
        <taxon>Lysobacterales</taxon>
        <taxon>Lysobacteraceae</taxon>
        <taxon>Coralloluteibacterium</taxon>
    </lineage>
</organism>
<evidence type="ECO:0000256" key="1">
    <source>
        <dbReference type="SAM" id="SignalP"/>
    </source>
</evidence>
<dbReference type="EMBL" id="JBHSGG010000029">
    <property type="protein sequence ID" value="MFC4728537.1"/>
    <property type="molecule type" value="Genomic_DNA"/>
</dbReference>
<gene>
    <name evidence="2" type="ORF">ACFO3Q_10195</name>
</gene>
<evidence type="ECO:0000313" key="2">
    <source>
        <dbReference type="EMBL" id="MFC4728537.1"/>
    </source>
</evidence>
<feature type="signal peptide" evidence="1">
    <location>
        <begin position="1"/>
        <end position="21"/>
    </location>
</feature>
<sequence>MRRASRARGLLLAGTALLATACGRYHVAADTRVPDGGRIGAVRTVEGDIALGRDARAGALRTVDGAIRLAEGAEARSANVVEGRVVVATGARVERDVGTVSGGIRIEDGASVGGKVGNVIGGIHVGAAEIGGDVETVVGDIEIGPGARVAGAVRVRAPRRNMTVPDRMPRIVIGPGATTGPVEIERPARLYVSERAVTGPILGAEAQRFAGDAP</sequence>
<keyword evidence="1" id="KW-0732">Signal</keyword>
<reference evidence="3" key="1">
    <citation type="journal article" date="2019" name="Int. J. Syst. Evol. Microbiol.">
        <title>The Global Catalogue of Microorganisms (GCM) 10K type strain sequencing project: providing services to taxonomists for standard genome sequencing and annotation.</title>
        <authorList>
            <consortium name="The Broad Institute Genomics Platform"/>
            <consortium name="The Broad Institute Genome Sequencing Center for Infectious Disease"/>
            <person name="Wu L."/>
            <person name="Ma J."/>
        </authorList>
    </citation>
    <scope>NUCLEOTIDE SEQUENCE [LARGE SCALE GENOMIC DNA]</scope>
    <source>
        <strain evidence="3">CGMCC 1.13574</strain>
    </source>
</reference>
<feature type="chain" id="PRO_5045692169" description="Polymer-forming cytoskeletal protein" evidence="1">
    <location>
        <begin position="22"/>
        <end position="214"/>
    </location>
</feature>
<keyword evidence="3" id="KW-1185">Reference proteome</keyword>
<accession>A0ABV9NJN2</accession>
<comment type="caution">
    <text evidence="2">The sequence shown here is derived from an EMBL/GenBank/DDBJ whole genome shotgun (WGS) entry which is preliminary data.</text>
</comment>
<evidence type="ECO:0008006" key="4">
    <source>
        <dbReference type="Google" id="ProtNLM"/>
    </source>
</evidence>
<dbReference type="Proteomes" id="UP001595892">
    <property type="component" value="Unassembled WGS sequence"/>
</dbReference>
<protein>
    <recommendedName>
        <fullName evidence="4">Polymer-forming cytoskeletal protein</fullName>
    </recommendedName>
</protein>